<dbReference type="SMART" id="SM00338">
    <property type="entry name" value="BRLZ"/>
    <property type="match status" value="1"/>
</dbReference>
<reference evidence="6 7" key="1">
    <citation type="submission" date="2016-07" db="EMBL/GenBank/DDBJ databases">
        <title>Pervasive Adenine N6-methylation of Active Genes in Fungi.</title>
        <authorList>
            <consortium name="DOE Joint Genome Institute"/>
            <person name="Mondo S.J."/>
            <person name="Dannebaum R.O."/>
            <person name="Kuo R.C."/>
            <person name="Labutti K."/>
            <person name="Haridas S."/>
            <person name="Kuo A."/>
            <person name="Salamov A."/>
            <person name="Ahrendt S.R."/>
            <person name="Lipzen A."/>
            <person name="Sullivan W."/>
            <person name="Andreopoulos W.B."/>
            <person name="Clum A."/>
            <person name="Lindquist E."/>
            <person name="Daum C."/>
            <person name="Ramamoorthy G.K."/>
            <person name="Gryganskyi A."/>
            <person name="Culley D."/>
            <person name="Magnuson J.K."/>
            <person name="James T.Y."/>
            <person name="O'Malley M.A."/>
            <person name="Stajich J.E."/>
            <person name="Spatafora J.W."/>
            <person name="Visel A."/>
            <person name="Grigoriev I.V."/>
        </authorList>
    </citation>
    <scope>NUCLEOTIDE SEQUENCE [LARGE SCALE GENOMIC DNA]</scope>
    <source>
        <strain evidence="6 7">CBS 931.73</strain>
    </source>
</reference>
<dbReference type="PROSITE" id="PS00036">
    <property type="entry name" value="BZIP_BASIC"/>
    <property type="match status" value="1"/>
</dbReference>
<dbReference type="GO" id="GO:1903833">
    <property type="term" value="P:positive regulation of cellular response to amino acid starvation"/>
    <property type="evidence" value="ECO:0007669"/>
    <property type="project" value="TreeGrafter"/>
</dbReference>
<dbReference type="STRING" id="1314790.A0A1Y1YKY5"/>
<accession>A0A1Y1YKY5</accession>
<organism evidence="6 7">
    <name type="scientific">Basidiobolus meristosporus CBS 931.73</name>
    <dbReference type="NCBI Taxonomy" id="1314790"/>
    <lineage>
        <taxon>Eukaryota</taxon>
        <taxon>Fungi</taxon>
        <taxon>Fungi incertae sedis</taxon>
        <taxon>Zoopagomycota</taxon>
        <taxon>Entomophthoromycotina</taxon>
        <taxon>Basidiobolomycetes</taxon>
        <taxon>Basidiobolales</taxon>
        <taxon>Basidiobolaceae</taxon>
        <taxon>Basidiobolus</taxon>
    </lineage>
</organism>
<dbReference type="InParanoid" id="A0A1Y1YKY5"/>
<proteinExistence type="predicted"/>
<gene>
    <name evidence="6" type="ORF">K493DRAFT_313570</name>
</gene>
<evidence type="ECO:0000256" key="1">
    <source>
        <dbReference type="ARBA" id="ARBA00023015"/>
    </source>
</evidence>
<dbReference type="InterPro" id="IPR050946">
    <property type="entry name" value="AP-1_TF_bZIP"/>
</dbReference>
<dbReference type="GO" id="GO:0001080">
    <property type="term" value="P:nitrogen catabolite activation of transcription from RNA polymerase II promoter"/>
    <property type="evidence" value="ECO:0007669"/>
    <property type="project" value="TreeGrafter"/>
</dbReference>
<dbReference type="GO" id="GO:0000978">
    <property type="term" value="F:RNA polymerase II cis-regulatory region sequence-specific DNA binding"/>
    <property type="evidence" value="ECO:0007669"/>
    <property type="project" value="TreeGrafter"/>
</dbReference>
<keyword evidence="7" id="KW-1185">Reference proteome</keyword>
<evidence type="ECO:0000313" key="6">
    <source>
        <dbReference type="EMBL" id="ORX98642.1"/>
    </source>
</evidence>
<dbReference type="GO" id="GO:0005667">
    <property type="term" value="C:transcription regulator complex"/>
    <property type="evidence" value="ECO:0007669"/>
    <property type="project" value="TreeGrafter"/>
</dbReference>
<sequence>MSLFTFPIESALLDIADVSSSDSYVNASMLETSQLLPSLQGFNTNLPTPEEIEHLSFFDEWLANDCNGVLATPSSDKFVTPLDDFEITPINDVFDTPSFDLYNSALIDDSVLSAFPSPECVSHMSFLSELSTDSAHDPYTTLSYVNYSMPQESPVNIQLPSPAQTPRTSPMFSKLNLRESCSTVATAVTSNKRASDEVDSAVMKRQKNTDAARRSRQRKVERISQLDKRTTELLAENTKLNTKVAILESEKKHQRQKELELQIRIQTLENQLAEAHRILTDR</sequence>
<dbReference type="InterPro" id="IPR004827">
    <property type="entry name" value="bZIP"/>
</dbReference>
<evidence type="ECO:0000259" key="5">
    <source>
        <dbReference type="PROSITE" id="PS50217"/>
    </source>
</evidence>
<dbReference type="GO" id="GO:0000981">
    <property type="term" value="F:DNA-binding transcription factor activity, RNA polymerase II-specific"/>
    <property type="evidence" value="ECO:0007669"/>
    <property type="project" value="TreeGrafter"/>
</dbReference>
<dbReference type="CDD" id="cd12193">
    <property type="entry name" value="bZIP_GCN4"/>
    <property type="match status" value="1"/>
</dbReference>
<evidence type="ECO:0000256" key="4">
    <source>
        <dbReference type="SAM" id="Coils"/>
    </source>
</evidence>
<comment type="caution">
    <text evidence="6">The sequence shown here is derived from an EMBL/GenBank/DDBJ whole genome shotgun (WGS) entry which is preliminary data.</text>
</comment>
<dbReference type="PANTHER" id="PTHR11462:SF35">
    <property type="entry name" value="TRANSCRIPTION FACTOR JRA"/>
    <property type="match status" value="1"/>
</dbReference>
<evidence type="ECO:0000256" key="2">
    <source>
        <dbReference type="ARBA" id="ARBA00023125"/>
    </source>
</evidence>
<keyword evidence="3" id="KW-0804">Transcription</keyword>
<dbReference type="PANTHER" id="PTHR11462">
    <property type="entry name" value="JUN TRANSCRIPTION FACTOR-RELATED"/>
    <property type="match status" value="1"/>
</dbReference>
<keyword evidence="1" id="KW-0805">Transcription regulation</keyword>
<dbReference type="EMBL" id="MCFE01000110">
    <property type="protein sequence ID" value="ORX98642.1"/>
    <property type="molecule type" value="Genomic_DNA"/>
</dbReference>
<evidence type="ECO:0000256" key="3">
    <source>
        <dbReference type="ARBA" id="ARBA00023163"/>
    </source>
</evidence>
<dbReference type="InterPro" id="IPR046347">
    <property type="entry name" value="bZIP_sf"/>
</dbReference>
<dbReference type="OrthoDB" id="2257100at2759"/>
<dbReference type="SUPFAM" id="SSF57959">
    <property type="entry name" value="Leucine zipper domain"/>
    <property type="match status" value="1"/>
</dbReference>
<dbReference type="Pfam" id="PF07716">
    <property type="entry name" value="bZIP_2"/>
    <property type="match status" value="1"/>
</dbReference>
<protein>
    <recommendedName>
        <fullName evidence="5">BZIP domain-containing protein</fullName>
    </recommendedName>
</protein>
<dbReference type="Gene3D" id="3.30.160.60">
    <property type="entry name" value="Classic Zinc Finger"/>
    <property type="match status" value="1"/>
</dbReference>
<evidence type="ECO:0000313" key="7">
    <source>
        <dbReference type="Proteomes" id="UP000193498"/>
    </source>
</evidence>
<dbReference type="PROSITE" id="PS50217">
    <property type="entry name" value="BZIP"/>
    <property type="match status" value="1"/>
</dbReference>
<keyword evidence="4" id="KW-0175">Coiled coil</keyword>
<keyword evidence="2" id="KW-0238">DNA-binding</keyword>
<dbReference type="Proteomes" id="UP000193498">
    <property type="component" value="Unassembled WGS sequence"/>
</dbReference>
<name>A0A1Y1YKY5_9FUNG</name>
<feature type="domain" description="BZIP" evidence="5">
    <location>
        <begin position="204"/>
        <end position="261"/>
    </location>
</feature>
<dbReference type="AlphaFoldDB" id="A0A1Y1YKY5"/>
<feature type="coiled-coil region" evidence="4">
    <location>
        <begin position="237"/>
        <end position="278"/>
    </location>
</feature>